<sequence length="301" mass="32708">MASTIIHAPTGDGSKATLRAYSSFEPYELADYLQALAHHMPDVAIHIERMPTAALTARLAEEQHAPQVDMILGWADTASRTLDLSGVLFAPGADADGYMRITGFSTAIVVDPAVLSETGVDIASWVDLTQSALQGRIAFPDPAVSGAGFLALATILQFYGETEGWAILADIYRNTRIRPPSAWEPARLTGEGQIAAGVTVKIAASNRQRERLSLHIVEPQDAIGIESEVFAGFTTTRHRPLVAQALEWLRSEEAEGIYASYNKVILGKPDSRLFVIDAENAVKNRTRWLSQLEFIANGNHL</sequence>
<dbReference type="Pfam" id="PF13531">
    <property type="entry name" value="SBP_bac_11"/>
    <property type="match status" value="1"/>
</dbReference>
<dbReference type="RefSeq" id="WP_119873809.1">
    <property type="nucleotide sequence ID" value="NZ_QZDH01000023.1"/>
</dbReference>
<keyword evidence="1" id="KW-0732">Signal</keyword>
<dbReference type="PANTHER" id="PTHR30006:SF2">
    <property type="entry name" value="ABC TRANSPORTER SUBSTRATE-BINDING PROTEIN"/>
    <property type="match status" value="1"/>
</dbReference>
<protein>
    <submittedName>
        <fullName evidence="2">ABC transporter substrate-binding protein</fullName>
    </submittedName>
</protein>
<organism evidence="2 3">
    <name type="scientific">Pectobacterium carotovorum</name>
    <name type="common">Erwinia carotovora</name>
    <dbReference type="NCBI Taxonomy" id="554"/>
    <lineage>
        <taxon>Bacteria</taxon>
        <taxon>Pseudomonadati</taxon>
        <taxon>Pseudomonadota</taxon>
        <taxon>Gammaproteobacteria</taxon>
        <taxon>Enterobacterales</taxon>
        <taxon>Pectobacteriaceae</taxon>
        <taxon>Pectobacterium</taxon>
    </lineage>
</organism>
<dbReference type="Proteomes" id="UP000283655">
    <property type="component" value="Unassembled WGS sequence"/>
</dbReference>
<dbReference type="SUPFAM" id="SSF53850">
    <property type="entry name" value="Periplasmic binding protein-like II"/>
    <property type="match status" value="1"/>
</dbReference>
<reference evidence="2 3" key="1">
    <citation type="submission" date="2018-09" db="EMBL/GenBank/DDBJ databases">
        <title>Phylogenetic diversity of Pectobacterium and Dickeya strains causing blackleg disease of potato in Morocco.</title>
        <authorList>
            <person name="Oulghazi S."/>
            <person name="Moumni M."/>
            <person name="Faure D."/>
        </authorList>
    </citation>
    <scope>NUCLEOTIDE SEQUENCE [LARGE SCALE GENOMIC DNA]</scope>
    <source>
        <strain evidence="2 3">S1.15.11.2D</strain>
    </source>
</reference>
<proteinExistence type="predicted"/>
<evidence type="ECO:0000313" key="3">
    <source>
        <dbReference type="Proteomes" id="UP000283655"/>
    </source>
</evidence>
<accession>A0A419AW15</accession>
<dbReference type="EMBL" id="QZDH01000023">
    <property type="protein sequence ID" value="RJL51222.1"/>
    <property type="molecule type" value="Genomic_DNA"/>
</dbReference>
<evidence type="ECO:0000256" key="1">
    <source>
        <dbReference type="ARBA" id="ARBA00022729"/>
    </source>
</evidence>
<comment type="caution">
    <text evidence="2">The sequence shown here is derived from an EMBL/GenBank/DDBJ whole genome shotgun (WGS) entry which is preliminary data.</text>
</comment>
<gene>
    <name evidence="2" type="ORF">D5071_11455</name>
</gene>
<dbReference type="AlphaFoldDB" id="A0A419AW15"/>
<evidence type="ECO:0000313" key="2">
    <source>
        <dbReference type="EMBL" id="RJL51222.1"/>
    </source>
</evidence>
<name>A0A419AW15_PECCA</name>
<dbReference type="PANTHER" id="PTHR30006">
    <property type="entry name" value="THIAMINE-BINDING PERIPLASMIC PROTEIN-RELATED"/>
    <property type="match status" value="1"/>
</dbReference>
<dbReference type="Gene3D" id="3.40.190.10">
    <property type="entry name" value="Periplasmic binding protein-like II"/>
    <property type="match status" value="2"/>
</dbReference>